<dbReference type="PANTHER" id="PTHR36121">
    <property type="entry name" value="PROTEIN SXY"/>
    <property type="match status" value="1"/>
</dbReference>
<accession>A0A9D7K0X4</accession>
<comment type="caution">
    <text evidence="2">The sequence shown here is derived from an EMBL/GenBank/DDBJ whole genome shotgun (WGS) entry which is preliminary data.</text>
</comment>
<dbReference type="SUPFAM" id="SSF159894">
    <property type="entry name" value="YgaC/TfoX-N like"/>
    <property type="match status" value="1"/>
</dbReference>
<reference evidence="2" key="1">
    <citation type="submission" date="2020-10" db="EMBL/GenBank/DDBJ databases">
        <title>Connecting structure to function with the recovery of over 1000 high-quality activated sludge metagenome-assembled genomes encoding full-length rRNA genes using long-read sequencing.</title>
        <authorList>
            <person name="Singleton C.M."/>
            <person name="Petriglieri F."/>
            <person name="Kristensen J.M."/>
            <person name="Kirkegaard R.H."/>
            <person name="Michaelsen T.Y."/>
            <person name="Andersen M.H."/>
            <person name="Karst S.M."/>
            <person name="Dueholm M.S."/>
            <person name="Nielsen P.H."/>
            <person name="Albertsen M."/>
        </authorList>
    </citation>
    <scope>NUCLEOTIDE SEQUENCE</scope>
    <source>
        <strain evidence="2">Hirt_18-Q3-R61-65_BATAC.395</strain>
    </source>
</reference>
<dbReference type="Gene3D" id="3.30.1460.30">
    <property type="entry name" value="YgaC/TfoX-N like chaperone"/>
    <property type="match status" value="1"/>
</dbReference>
<dbReference type="Proteomes" id="UP000886689">
    <property type="component" value="Unassembled WGS sequence"/>
</dbReference>
<dbReference type="PANTHER" id="PTHR36121:SF1">
    <property type="entry name" value="PROTEIN SXY"/>
    <property type="match status" value="1"/>
</dbReference>
<sequence>MPRPIPELVTHATELFSPLGSIRSKAMFGGWGFYCDDLFFALIADETLYLKADTESAERSLSAGGEPFRYARKDGRMETMNYWTVPEEAMETPNGMRPWAQLALAAAVRARKPAKKAKPEACQ</sequence>
<feature type="domain" description="TfoX N-terminal" evidence="1">
    <location>
        <begin position="14"/>
        <end position="107"/>
    </location>
</feature>
<evidence type="ECO:0000259" key="1">
    <source>
        <dbReference type="Pfam" id="PF04993"/>
    </source>
</evidence>
<dbReference type="Pfam" id="PF04993">
    <property type="entry name" value="TfoX_N"/>
    <property type="match status" value="1"/>
</dbReference>
<dbReference type="InterPro" id="IPR047525">
    <property type="entry name" value="TfoX-like"/>
</dbReference>
<proteinExistence type="predicted"/>
<dbReference type="AlphaFoldDB" id="A0A9D7K0X4"/>
<name>A0A9D7K0X4_9PROT</name>
<organism evidence="2 3">
    <name type="scientific">Candidatus Proximibacter danicus</name>
    <dbReference type="NCBI Taxonomy" id="2954365"/>
    <lineage>
        <taxon>Bacteria</taxon>
        <taxon>Pseudomonadati</taxon>
        <taxon>Pseudomonadota</taxon>
        <taxon>Betaproteobacteria</taxon>
        <taxon>Candidatus Proximibacter</taxon>
    </lineage>
</organism>
<protein>
    <submittedName>
        <fullName evidence="2">TfoX/Sxy family protein</fullName>
    </submittedName>
</protein>
<evidence type="ECO:0000313" key="3">
    <source>
        <dbReference type="Proteomes" id="UP000886689"/>
    </source>
</evidence>
<dbReference type="InterPro" id="IPR007076">
    <property type="entry name" value="TfoX_N"/>
</dbReference>
<dbReference type="EMBL" id="JADJUC010000009">
    <property type="protein sequence ID" value="MBK8524389.1"/>
    <property type="molecule type" value="Genomic_DNA"/>
</dbReference>
<evidence type="ECO:0000313" key="2">
    <source>
        <dbReference type="EMBL" id="MBK8524389.1"/>
    </source>
</evidence>
<gene>
    <name evidence="2" type="ORF">IPL58_09885</name>
</gene>